<dbReference type="GO" id="GO:0009055">
    <property type="term" value="F:electron transfer activity"/>
    <property type="evidence" value="ECO:0007669"/>
    <property type="project" value="InterPro"/>
</dbReference>
<accession>A0A5S3PJ63</accession>
<feature type="binding site" evidence="5">
    <location>
        <position position="80"/>
    </location>
    <ligand>
        <name>Cu cation</name>
        <dbReference type="ChEBI" id="CHEBI:23378"/>
    </ligand>
</feature>
<reference evidence="7 8" key="1">
    <citation type="submission" date="2019-05" db="EMBL/GenBank/DDBJ databases">
        <title>Sulfitobacter sabulilitoris sp. nov., isolated from a marine sand.</title>
        <authorList>
            <person name="Yoon J.-H."/>
        </authorList>
    </citation>
    <scope>NUCLEOTIDE SEQUENCE [LARGE SCALE GENOMIC DNA]</scope>
    <source>
        <strain evidence="7 8">HSMS-29</strain>
    </source>
</reference>
<proteinExistence type="predicted"/>
<evidence type="ECO:0000256" key="2">
    <source>
        <dbReference type="ARBA" id="ARBA00022448"/>
    </source>
</evidence>
<organism evidence="7 8">
    <name type="scientific">Sulfitobacter sabulilitoris</name>
    <dbReference type="NCBI Taxonomy" id="2562655"/>
    <lineage>
        <taxon>Bacteria</taxon>
        <taxon>Pseudomonadati</taxon>
        <taxon>Pseudomonadota</taxon>
        <taxon>Alphaproteobacteria</taxon>
        <taxon>Rhodobacterales</taxon>
        <taxon>Roseobacteraceae</taxon>
        <taxon>Sulfitobacter</taxon>
    </lineage>
</organism>
<evidence type="ECO:0000259" key="6">
    <source>
        <dbReference type="Pfam" id="PF13473"/>
    </source>
</evidence>
<feature type="binding site" evidence="5">
    <location>
        <position position="117"/>
    </location>
    <ligand>
        <name>Cu cation</name>
        <dbReference type="ChEBI" id="CHEBI:23378"/>
    </ligand>
</feature>
<comment type="subcellular location">
    <subcellularLocation>
        <location evidence="1">Periplasm</location>
    </subcellularLocation>
</comment>
<dbReference type="GO" id="GO:0005507">
    <property type="term" value="F:copper ion binding"/>
    <property type="evidence" value="ECO:0007669"/>
    <property type="project" value="InterPro"/>
</dbReference>
<dbReference type="PANTHER" id="PTHR36507">
    <property type="entry name" value="BLL1555 PROTEIN"/>
    <property type="match status" value="1"/>
</dbReference>
<evidence type="ECO:0000256" key="4">
    <source>
        <dbReference type="ARBA" id="ARBA00022982"/>
    </source>
</evidence>
<keyword evidence="5" id="KW-0186">Copper</keyword>
<gene>
    <name evidence="7" type="ORF">FDT80_01740</name>
</gene>
<dbReference type="Pfam" id="PF13473">
    <property type="entry name" value="Cupredoxin_1"/>
    <property type="match status" value="1"/>
</dbReference>
<evidence type="ECO:0000313" key="8">
    <source>
        <dbReference type="Proteomes" id="UP000309550"/>
    </source>
</evidence>
<keyword evidence="3" id="KW-0574">Periplasm</keyword>
<name>A0A5S3PJ63_9RHOB</name>
<dbReference type="Gene3D" id="2.60.40.420">
    <property type="entry name" value="Cupredoxins - blue copper proteins"/>
    <property type="match status" value="1"/>
</dbReference>
<protein>
    <submittedName>
        <fullName evidence="7">Copper-binding protein</fullName>
    </submittedName>
</protein>
<dbReference type="CDD" id="cd13921">
    <property type="entry name" value="Amicyanin"/>
    <property type="match status" value="1"/>
</dbReference>
<keyword evidence="4" id="KW-0249">Electron transport</keyword>
<dbReference type="GO" id="GO:0042597">
    <property type="term" value="C:periplasmic space"/>
    <property type="evidence" value="ECO:0007669"/>
    <property type="project" value="UniProtKB-SubCell"/>
</dbReference>
<keyword evidence="5" id="KW-0479">Metal-binding</keyword>
<dbReference type="EMBL" id="VANS01000001">
    <property type="protein sequence ID" value="TMM54341.1"/>
    <property type="molecule type" value="Genomic_DNA"/>
</dbReference>
<dbReference type="OrthoDB" id="9796416at2"/>
<dbReference type="PANTHER" id="PTHR36507:SF1">
    <property type="entry name" value="BLL1555 PROTEIN"/>
    <property type="match status" value="1"/>
</dbReference>
<dbReference type="InterPro" id="IPR008972">
    <property type="entry name" value="Cupredoxin"/>
</dbReference>
<evidence type="ECO:0000313" key="7">
    <source>
        <dbReference type="EMBL" id="TMM54341.1"/>
    </source>
</evidence>
<dbReference type="SUPFAM" id="SSF49503">
    <property type="entry name" value="Cupredoxins"/>
    <property type="match status" value="1"/>
</dbReference>
<dbReference type="Proteomes" id="UP000309550">
    <property type="component" value="Unassembled WGS sequence"/>
</dbReference>
<evidence type="ECO:0000256" key="1">
    <source>
        <dbReference type="ARBA" id="ARBA00004418"/>
    </source>
</evidence>
<dbReference type="InterPro" id="IPR052721">
    <property type="entry name" value="ET_Amicyanin"/>
</dbReference>
<dbReference type="InterPro" id="IPR035668">
    <property type="entry name" value="Amicyanin"/>
</dbReference>
<keyword evidence="8" id="KW-1185">Reference proteome</keyword>
<evidence type="ECO:0000256" key="5">
    <source>
        <dbReference type="PIRSR" id="PIRSR602386-1"/>
    </source>
</evidence>
<feature type="binding site" evidence="5">
    <location>
        <position position="114"/>
    </location>
    <ligand>
        <name>Cu cation</name>
        <dbReference type="ChEBI" id="CHEBI:23378"/>
    </ligand>
</feature>
<dbReference type="InterPro" id="IPR002386">
    <property type="entry name" value="Amicyanin/Pseudoazurin"/>
</dbReference>
<comment type="caution">
    <text evidence="7">The sequence shown here is derived from an EMBL/GenBank/DDBJ whole genome shotgun (WGS) entry which is preliminary data.</text>
</comment>
<feature type="domain" description="EfeO-type cupredoxin-like" evidence="6">
    <location>
        <begin position="29"/>
        <end position="126"/>
    </location>
</feature>
<dbReference type="InterPro" id="IPR028096">
    <property type="entry name" value="EfeO_Cupredoxin"/>
</dbReference>
<keyword evidence="2" id="KW-0813">Transport</keyword>
<dbReference type="PRINTS" id="PR00155">
    <property type="entry name" value="AMICYANIN"/>
</dbReference>
<sequence length="127" mass="13627">MMVLRATTALGSRKTGACPMLMITRRSAVLAPLAAVFVPTPARSALRHEVVIRNMAFQPASLSIRPGDSVTWVNRGLSRHTVTGTQGRWNTGVLPPGSAATVTFTELGTHAYFCSIHPSMKGRIIVN</sequence>
<evidence type="ECO:0000256" key="3">
    <source>
        <dbReference type="ARBA" id="ARBA00022764"/>
    </source>
</evidence>
<comment type="cofactor">
    <cofactor evidence="5">
        <name>Cu cation</name>
        <dbReference type="ChEBI" id="CHEBI:23378"/>
    </cofactor>
    <text evidence="5">Binds 1 copper ion per subunit.</text>
</comment>
<dbReference type="AlphaFoldDB" id="A0A5S3PJ63"/>